<comment type="similarity">
    <text evidence="1">Belongs to the remorin family.</text>
</comment>
<feature type="region of interest" description="Disordered" evidence="3">
    <location>
        <begin position="462"/>
        <end position="513"/>
    </location>
</feature>
<gene>
    <name evidence="5" type="ORF">Taro_045501</name>
</gene>
<evidence type="ECO:0000256" key="1">
    <source>
        <dbReference type="ARBA" id="ARBA00005711"/>
    </source>
</evidence>
<reference evidence="5" key="1">
    <citation type="submission" date="2017-07" db="EMBL/GenBank/DDBJ databases">
        <title>Taro Niue Genome Assembly and Annotation.</title>
        <authorList>
            <person name="Atibalentja N."/>
            <person name="Keating K."/>
            <person name="Fields C.J."/>
        </authorList>
    </citation>
    <scope>NUCLEOTIDE SEQUENCE</scope>
    <source>
        <strain evidence="5">Niue_2</strain>
        <tissue evidence="5">Leaf</tissue>
    </source>
</reference>
<accession>A0A843WPM7</accession>
<keyword evidence="2" id="KW-0175">Coiled coil</keyword>
<evidence type="ECO:0000259" key="4">
    <source>
        <dbReference type="Pfam" id="PF03763"/>
    </source>
</evidence>
<dbReference type="PANTHER" id="PTHR31471">
    <property type="entry name" value="OS02G0116800 PROTEIN"/>
    <property type="match status" value="1"/>
</dbReference>
<feature type="compositionally biased region" description="Polar residues" evidence="3">
    <location>
        <begin position="227"/>
        <end position="238"/>
    </location>
</feature>
<feature type="coiled-coil region" evidence="2">
    <location>
        <begin position="602"/>
        <end position="651"/>
    </location>
</feature>
<dbReference type="InterPro" id="IPR005516">
    <property type="entry name" value="Remorin_C"/>
</dbReference>
<feature type="region of interest" description="Disordered" evidence="3">
    <location>
        <begin position="222"/>
        <end position="242"/>
    </location>
</feature>
<evidence type="ECO:0000313" key="5">
    <source>
        <dbReference type="EMBL" id="MQM12582.1"/>
    </source>
</evidence>
<name>A0A843WPM7_COLES</name>
<feature type="region of interest" description="Disordered" evidence="3">
    <location>
        <begin position="1"/>
        <end position="197"/>
    </location>
</feature>
<feature type="compositionally biased region" description="Basic and acidic residues" evidence="3">
    <location>
        <begin position="77"/>
        <end position="97"/>
    </location>
</feature>
<dbReference type="EMBL" id="NMUH01005366">
    <property type="protein sequence ID" value="MQM12582.1"/>
    <property type="molecule type" value="Genomic_DNA"/>
</dbReference>
<dbReference type="Proteomes" id="UP000652761">
    <property type="component" value="Unassembled WGS sequence"/>
</dbReference>
<feature type="compositionally biased region" description="Basic residues" evidence="3">
    <location>
        <begin position="12"/>
        <end position="24"/>
    </location>
</feature>
<feature type="compositionally biased region" description="Basic and acidic residues" evidence="3">
    <location>
        <begin position="47"/>
        <end position="58"/>
    </location>
</feature>
<feature type="region of interest" description="Disordered" evidence="3">
    <location>
        <begin position="257"/>
        <end position="280"/>
    </location>
</feature>
<sequence length="680" mass="73692">MGCHAGSSCRNRQNRREKWRRLRPGQRGPEEREGARLTRWVSGDCEPYEREGEGEECRSMGARVQGSGLRIPAYAEGEQRRQAAEQSSVEHWREKQRQNLQAGGRRGGGGAPGSGGEERSSDNVSRSSSPVGFGSSRSSSAFSSVSASGGRCSFRSDHDASFSPVARHLAGRGRCGDPDPDRVKRSPSFDTTTAANKSRECLIRPFRSEAFASPVEGKHWRRRPTSLDLNRQGSNVPLSSPGILASAAGVTKSSAMSVRSRSGTFPSPGTPSYGPGGAGGGGTAVYQKGWSSERVPLPAHSGRRYGNSSVLLPFNNGRALPSKWEDAEKWIFSPVSGEGGTGRSSGQPPSHRRPRSKSGPLGPPVGMTSCYSSASPLMPGSERRKIGNITMGSPLLTGVLLTERRCCGSISGGKCGSGSEGALDVREGGGRKSYSAQVEQGIARSASVHGWSDLLMESYSSLPSSQDEKLEGSKDSDFMTSPGIQRKDMATQMSPEHSTSLSPKQRPHFSSPPPTTFPTLEEFQSHISKLEFRDVQVDDRVTLTRWSKKHIARGTEKCSANIIQWKKKAMESRASSWEVTETGKCVSKREEAKITAWENLQKAKAEAEIRKLEMKLEKMRSSSMDKIFNKLRSAQRKAQEKRDAVASSKADQVARTAKKVPSCRKAQIGSLSGCFTCHVF</sequence>
<feature type="compositionally biased region" description="Low complexity" evidence="3">
    <location>
        <begin position="122"/>
        <end position="150"/>
    </location>
</feature>
<evidence type="ECO:0000313" key="6">
    <source>
        <dbReference type="Proteomes" id="UP000652761"/>
    </source>
</evidence>
<feature type="domain" description="Remorin C-terminal" evidence="4">
    <location>
        <begin position="569"/>
        <end position="666"/>
    </location>
</feature>
<protein>
    <recommendedName>
        <fullName evidence="4">Remorin C-terminal domain-containing protein</fullName>
    </recommendedName>
</protein>
<evidence type="ECO:0000256" key="3">
    <source>
        <dbReference type="SAM" id="MobiDB-lite"/>
    </source>
</evidence>
<dbReference type="AlphaFoldDB" id="A0A843WPM7"/>
<feature type="compositionally biased region" description="Basic and acidic residues" evidence="3">
    <location>
        <begin position="466"/>
        <end position="477"/>
    </location>
</feature>
<dbReference type="OrthoDB" id="648416at2759"/>
<feature type="compositionally biased region" description="Polar residues" evidence="3">
    <location>
        <begin position="491"/>
        <end position="503"/>
    </location>
</feature>
<feature type="compositionally biased region" description="Basic and acidic residues" evidence="3">
    <location>
        <begin position="174"/>
        <end position="184"/>
    </location>
</feature>
<feature type="compositionally biased region" description="Gly residues" evidence="3">
    <location>
        <begin position="104"/>
        <end position="115"/>
    </location>
</feature>
<feature type="region of interest" description="Disordered" evidence="3">
    <location>
        <begin position="333"/>
        <end position="388"/>
    </location>
</feature>
<feature type="compositionally biased region" description="Low complexity" evidence="3">
    <location>
        <begin position="262"/>
        <end position="273"/>
    </location>
</feature>
<evidence type="ECO:0000256" key="2">
    <source>
        <dbReference type="SAM" id="Coils"/>
    </source>
</evidence>
<keyword evidence="6" id="KW-1185">Reference proteome</keyword>
<dbReference type="Pfam" id="PF03763">
    <property type="entry name" value="Remorin_C"/>
    <property type="match status" value="1"/>
</dbReference>
<organism evidence="5 6">
    <name type="scientific">Colocasia esculenta</name>
    <name type="common">Wild taro</name>
    <name type="synonym">Arum esculentum</name>
    <dbReference type="NCBI Taxonomy" id="4460"/>
    <lineage>
        <taxon>Eukaryota</taxon>
        <taxon>Viridiplantae</taxon>
        <taxon>Streptophyta</taxon>
        <taxon>Embryophyta</taxon>
        <taxon>Tracheophyta</taxon>
        <taxon>Spermatophyta</taxon>
        <taxon>Magnoliopsida</taxon>
        <taxon>Liliopsida</taxon>
        <taxon>Araceae</taxon>
        <taxon>Aroideae</taxon>
        <taxon>Colocasieae</taxon>
        <taxon>Colocasia</taxon>
    </lineage>
</organism>
<dbReference type="PANTHER" id="PTHR31471:SF13">
    <property type="entry name" value="REMORIN FAMILY PROTEIN"/>
    <property type="match status" value="1"/>
</dbReference>
<comment type="caution">
    <text evidence="5">The sequence shown here is derived from an EMBL/GenBank/DDBJ whole genome shotgun (WGS) entry which is preliminary data.</text>
</comment>
<proteinExistence type="inferred from homology"/>